<sequence length="255" mass="29376">MGKVIERIELPGQLSVWDIEITQPVKKATEKVKKVTQIKENNTQSGLEITVDQQRIIGKYKADLKLNRIIQYCGGSIGIELKENEVFKTIYVNKGGKEEFTFNKKSPVMPWDKVLYYREDLKPNELQEEKLKVLKIKYKGIKEIRRKGDENILVEYEDKVISIIPKGWVLEFNNVQALYDEEDIESEGLPEDLEAMQKRVKVGDIVVASIGKEKLLVQGEITRIYGIGDYILNIVYEDKHTAIGRYAVRKIIKCA</sequence>
<dbReference type="RefSeq" id="WP_268051425.1">
    <property type="nucleotide sequence ID" value="NZ_JAPQES010000007.1"/>
</dbReference>
<protein>
    <submittedName>
        <fullName evidence="1">Uncharacterized protein</fullName>
    </submittedName>
</protein>
<accession>A0ABT4CTN2</accession>
<dbReference type="EMBL" id="JAPQES010000007">
    <property type="protein sequence ID" value="MCY6372435.1"/>
    <property type="molecule type" value="Genomic_DNA"/>
</dbReference>
<evidence type="ECO:0000313" key="2">
    <source>
        <dbReference type="Proteomes" id="UP001079657"/>
    </source>
</evidence>
<gene>
    <name evidence="1" type="ORF">OXH55_17545</name>
</gene>
<proteinExistence type="predicted"/>
<organism evidence="1 2">
    <name type="scientific">Clostridium ganghwense</name>
    <dbReference type="NCBI Taxonomy" id="312089"/>
    <lineage>
        <taxon>Bacteria</taxon>
        <taxon>Bacillati</taxon>
        <taxon>Bacillota</taxon>
        <taxon>Clostridia</taxon>
        <taxon>Eubacteriales</taxon>
        <taxon>Clostridiaceae</taxon>
        <taxon>Clostridium</taxon>
    </lineage>
</organism>
<keyword evidence="2" id="KW-1185">Reference proteome</keyword>
<reference evidence="1" key="1">
    <citation type="submission" date="2022-12" db="EMBL/GenBank/DDBJ databases">
        <authorList>
            <person name="Wang J."/>
        </authorList>
    </citation>
    <scope>NUCLEOTIDE SEQUENCE</scope>
    <source>
        <strain evidence="1">HY-42-06</strain>
    </source>
</reference>
<name>A0ABT4CTN2_9CLOT</name>
<dbReference type="Proteomes" id="UP001079657">
    <property type="component" value="Unassembled WGS sequence"/>
</dbReference>
<evidence type="ECO:0000313" key="1">
    <source>
        <dbReference type="EMBL" id="MCY6372435.1"/>
    </source>
</evidence>
<comment type="caution">
    <text evidence="1">The sequence shown here is derived from an EMBL/GenBank/DDBJ whole genome shotgun (WGS) entry which is preliminary data.</text>
</comment>